<reference evidence="1" key="1">
    <citation type="journal article" date="2020" name="Phytopathology">
        <title>Genome Sequence Resources of Colletotrichum truncatum, C. plurivorum, C. musicola, and C. sojae: Four Species Pathogenic to Soybean (Glycine max).</title>
        <authorList>
            <person name="Rogerio F."/>
            <person name="Boufleur T.R."/>
            <person name="Ciampi-Guillardi M."/>
            <person name="Sukno S.A."/>
            <person name="Thon M.R."/>
            <person name="Massola Junior N.S."/>
            <person name="Baroncelli R."/>
        </authorList>
    </citation>
    <scope>NUCLEOTIDE SEQUENCE</scope>
    <source>
        <strain evidence="1">LFN00145</strain>
    </source>
</reference>
<name>A0A8H6N200_9PEZI</name>
<dbReference type="AlphaFoldDB" id="A0A8H6N200"/>
<accession>A0A8H6N200</accession>
<evidence type="ECO:0000313" key="2">
    <source>
        <dbReference type="Proteomes" id="UP000654918"/>
    </source>
</evidence>
<comment type="caution">
    <text evidence="1">The sequence shown here is derived from an EMBL/GenBank/DDBJ whole genome shotgun (WGS) entry which is preliminary data.</text>
</comment>
<dbReference type="EMBL" id="WIGO01000317">
    <property type="protein sequence ID" value="KAF6817414.1"/>
    <property type="molecule type" value="Genomic_DNA"/>
</dbReference>
<keyword evidence="2" id="KW-1185">Reference proteome</keyword>
<sequence length="217" mass="24381">MIARVGWACLDGPPVPVLGLQASRWWCTWGKGAETMIIEFTGKIDEEPVCWRLQRLSLQSINQPGRVTNRASDRATGRFLEVPRPPDKLESWGQGWELSPLGVWVHGRGRVSLPLVESFWKCIRRDWPAGPGRSTHGQIVGNLGSQEDFQALHSPLPRDRPSDSRCGRYTKWTTTRRQLGSTVQTGARLCLHAASDRYPPRQRLAQAKLRTASRHAG</sequence>
<gene>
    <name evidence="1" type="ORF">CPLU01_13580</name>
</gene>
<organism evidence="1 2">
    <name type="scientific">Colletotrichum plurivorum</name>
    <dbReference type="NCBI Taxonomy" id="2175906"/>
    <lineage>
        <taxon>Eukaryota</taxon>
        <taxon>Fungi</taxon>
        <taxon>Dikarya</taxon>
        <taxon>Ascomycota</taxon>
        <taxon>Pezizomycotina</taxon>
        <taxon>Sordariomycetes</taxon>
        <taxon>Hypocreomycetidae</taxon>
        <taxon>Glomerellales</taxon>
        <taxon>Glomerellaceae</taxon>
        <taxon>Colletotrichum</taxon>
        <taxon>Colletotrichum orchidearum species complex</taxon>
    </lineage>
</organism>
<evidence type="ECO:0000313" key="1">
    <source>
        <dbReference type="EMBL" id="KAF6817414.1"/>
    </source>
</evidence>
<dbReference type="Proteomes" id="UP000654918">
    <property type="component" value="Unassembled WGS sequence"/>
</dbReference>
<protein>
    <submittedName>
        <fullName evidence="1">Uncharacterized protein</fullName>
    </submittedName>
</protein>
<proteinExistence type="predicted"/>